<accession>A0ABV9LSU5</accession>
<gene>
    <name evidence="3" type="ORF">ACFO4O_05280</name>
</gene>
<dbReference type="InterPro" id="IPR041628">
    <property type="entry name" value="ChlI/MoxR_AAA_lid"/>
</dbReference>
<feature type="domain" description="ATPase AAA-3" evidence="1">
    <location>
        <begin position="35"/>
        <end position="165"/>
    </location>
</feature>
<evidence type="ECO:0000259" key="1">
    <source>
        <dbReference type="Pfam" id="PF07726"/>
    </source>
</evidence>
<dbReference type="EMBL" id="JBHSGU010000002">
    <property type="protein sequence ID" value="MFC4699567.1"/>
    <property type="molecule type" value="Genomic_DNA"/>
</dbReference>
<dbReference type="RefSeq" id="WP_382406308.1">
    <property type="nucleotide sequence ID" value="NZ_JBHSGU010000002.1"/>
</dbReference>
<dbReference type="Pfam" id="PF07726">
    <property type="entry name" value="AAA_3"/>
    <property type="match status" value="1"/>
</dbReference>
<evidence type="ECO:0000313" key="4">
    <source>
        <dbReference type="Proteomes" id="UP001595897"/>
    </source>
</evidence>
<dbReference type="Gene3D" id="3.40.50.300">
    <property type="entry name" value="P-loop containing nucleotide triphosphate hydrolases"/>
    <property type="match status" value="1"/>
</dbReference>
<dbReference type="Pfam" id="PF17863">
    <property type="entry name" value="AAA_lid_2"/>
    <property type="match status" value="1"/>
</dbReference>
<sequence length="302" mass="33251">MRNDIKSCIDSIGQVIRGKHSQIELSLICLLARGHLLLEDLPGMGKTTLSHSLSKVLGLEFARIQFTSDLLPADMLGINIYDQSSGEFTFHAGPIFNHVILADEINRASPKTQSALLEAMAERQVTIDGNTRDLPHPFFVIATQNPLHQSGTHPLPESQLDRFNMQLSLGFPDYESEKAMLLNNNEASALDTIIDIQTLIGLQNEVDKIDVSDAVVNYVLNLVNHTRKSTEFPNALSPRAAKALLNTAKAAAFVHERSFVTPEDVQFVLSGVCEHRLRGHLVTKTASSYAEHLLQQVDPLAA</sequence>
<dbReference type="CDD" id="cd00009">
    <property type="entry name" value="AAA"/>
    <property type="match status" value="1"/>
</dbReference>
<dbReference type="PIRSF" id="PIRSF002849">
    <property type="entry name" value="AAA_ATPase_chaperone_MoxR_prd"/>
    <property type="match status" value="1"/>
</dbReference>
<dbReference type="PANTHER" id="PTHR42759:SF5">
    <property type="entry name" value="METHANOL DEHYDROGENASE REGULATOR"/>
    <property type="match status" value="1"/>
</dbReference>
<dbReference type="PANTHER" id="PTHR42759">
    <property type="entry name" value="MOXR FAMILY PROTEIN"/>
    <property type="match status" value="1"/>
</dbReference>
<dbReference type="Proteomes" id="UP001595897">
    <property type="component" value="Unassembled WGS sequence"/>
</dbReference>
<dbReference type="InterPro" id="IPR011703">
    <property type="entry name" value="ATPase_AAA-3"/>
</dbReference>
<keyword evidence="4" id="KW-1185">Reference proteome</keyword>
<dbReference type="SUPFAM" id="SSF52540">
    <property type="entry name" value="P-loop containing nucleoside triphosphate hydrolases"/>
    <property type="match status" value="1"/>
</dbReference>
<evidence type="ECO:0000313" key="3">
    <source>
        <dbReference type="EMBL" id="MFC4699567.1"/>
    </source>
</evidence>
<dbReference type="InterPro" id="IPR050764">
    <property type="entry name" value="CbbQ/NirQ/NorQ/GpvN"/>
</dbReference>
<protein>
    <submittedName>
        <fullName evidence="3">AAA family ATPase</fullName>
    </submittedName>
</protein>
<reference evidence="4" key="1">
    <citation type="journal article" date="2019" name="Int. J. Syst. Evol. Microbiol.">
        <title>The Global Catalogue of Microorganisms (GCM) 10K type strain sequencing project: providing services to taxonomists for standard genome sequencing and annotation.</title>
        <authorList>
            <consortium name="The Broad Institute Genomics Platform"/>
            <consortium name="The Broad Institute Genome Sequencing Center for Infectious Disease"/>
            <person name="Wu L."/>
            <person name="Ma J."/>
        </authorList>
    </citation>
    <scope>NUCLEOTIDE SEQUENCE [LARGE SCALE GENOMIC DNA]</scope>
    <source>
        <strain evidence="4">KACC 12507</strain>
    </source>
</reference>
<name>A0ABV9LSU5_9ALTE</name>
<proteinExistence type="predicted"/>
<feature type="domain" description="ChlI/MoxR AAA lid" evidence="2">
    <location>
        <begin position="226"/>
        <end position="280"/>
    </location>
</feature>
<organism evidence="3 4">
    <name type="scientific">Glaciecola siphonariae</name>
    <dbReference type="NCBI Taxonomy" id="521012"/>
    <lineage>
        <taxon>Bacteria</taxon>
        <taxon>Pseudomonadati</taxon>
        <taxon>Pseudomonadota</taxon>
        <taxon>Gammaproteobacteria</taxon>
        <taxon>Alteromonadales</taxon>
        <taxon>Alteromonadaceae</taxon>
        <taxon>Glaciecola</taxon>
    </lineage>
</organism>
<dbReference type="InterPro" id="IPR027417">
    <property type="entry name" value="P-loop_NTPase"/>
</dbReference>
<comment type="caution">
    <text evidence="3">The sequence shown here is derived from an EMBL/GenBank/DDBJ whole genome shotgun (WGS) entry which is preliminary data.</text>
</comment>
<evidence type="ECO:0000259" key="2">
    <source>
        <dbReference type="Pfam" id="PF17863"/>
    </source>
</evidence>
<dbReference type="Gene3D" id="1.10.8.80">
    <property type="entry name" value="Magnesium chelatase subunit I, C-Terminal domain"/>
    <property type="match status" value="1"/>
</dbReference>